<name>A0A0K9F515_9BACI</name>
<reference evidence="7" key="1">
    <citation type="submission" date="2015-07" db="EMBL/GenBank/DDBJ databases">
        <authorList>
            <consortium name="Consortium for Microbial Forensics and Genomics (microFORGE)"/>
            <person name="Knight B.M."/>
            <person name="Roberts D.P."/>
            <person name="Lin D."/>
            <person name="Hari K."/>
            <person name="Fletcher J."/>
            <person name="Melcher U."/>
            <person name="Blagden T."/>
            <person name="Winegar R.A."/>
        </authorList>
    </citation>
    <scope>NUCLEOTIDE SEQUENCE [LARGE SCALE GENOMIC DNA]</scope>
    <source>
        <strain evidence="7">DSM 23493</strain>
    </source>
</reference>
<accession>A0A0K9F515</accession>
<dbReference type="PIRSF" id="PIRSF016557">
    <property type="entry name" value="Caps_synth_CpsB"/>
    <property type="match status" value="1"/>
</dbReference>
<evidence type="ECO:0000313" key="6">
    <source>
        <dbReference type="EMBL" id="KMY29615.1"/>
    </source>
</evidence>
<dbReference type="InterPro" id="IPR016195">
    <property type="entry name" value="Pol/histidinol_Pase-like"/>
</dbReference>
<dbReference type="PATRIC" id="fig|582475.4.peg.3340"/>
<comment type="caution">
    <text evidence="6">The sequence shown here is derived from an EMBL/GenBank/DDBJ whole genome shotgun (WGS) entry which is preliminary data.</text>
</comment>
<evidence type="ECO:0000256" key="5">
    <source>
        <dbReference type="PIRNR" id="PIRNR016557"/>
    </source>
</evidence>
<dbReference type="EMBL" id="LFXJ01000010">
    <property type="protein sequence ID" value="KMY29615.1"/>
    <property type="molecule type" value="Genomic_DNA"/>
</dbReference>
<organism evidence="6 7">
    <name type="scientific">Lysinibacillus xylanilyticus</name>
    <dbReference type="NCBI Taxonomy" id="582475"/>
    <lineage>
        <taxon>Bacteria</taxon>
        <taxon>Bacillati</taxon>
        <taxon>Bacillota</taxon>
        <taxon>Bacilli</taxon>
        <taxon>Bacillales</taxon>
        <taxon>Bacillaceae</taxon>
        <taxon>Lysinibacillus</taxon>
    </lineage>
</organism>
<dbReference type="GO" id="GO:0004725">
    <property type="term" value="F:protein tyrosine phosphatase activity"/>
    <property type="evidence" value="ECO:0007669"/>
    <property type="project" value="UniProtKB-UniRule"/>
</dbReference>
<dbReference type="PANTHER" id="PTHR39181">
    <property type="entry name" value="TYROSINE-PROTEIN PHOSPHATASE YWQE"/>
    <property type="match status" value="1"/>
</dbReference>
<dbReference type="PANTHER" id="PTHR39181:SF1">
    <property type="entry name" value="TYROSINE-PROTEIN PHOSPHATASE YWQE"/>
    <property type="match status" value="1"/>
</dbReference>
<dbReference type="SUPFAM" id="SSF89550">
    <property type="entry name" value="PHP domain-like"/>
    <property type="match status" value="1"/>
</dbReference>
<dbReference type="Pfam" id="PF19567">
    <property type="entry name" value="CpsB_CapC"/>
    <property type="match status" value="1"/>
</dbReference>
<keyword evidence="3 5" id="KW-0904">Protein phosphatase</keyword>
<comment type="similarity">
    <text evidence="1 5">Belongs to the metallo-dependent hydrolases superfamily. CpsB/CapC family.</text>
</comment>
<keyword evidence="2 5" id="KW-0378">Hydrolase</keyword>
<dbReference type="GeneID" id="96600735"/>
<evidence type="ECO:0000256" key="4">
    <source>
        <dbReference type="ARBA" id="ARBA00051722"/>
    </source>
</evidence>
<evidence type="ECO:0000313" key="7">
    <source>
        <dbReference type="Proteomes" id="UP000037326"/>
    </source>
</evidence>
<proteinExistence type="inferred from homology"/>
<evidence type="ECO:0000256" key="1">
    <source>
        <dbReference type="ARBA" id="ARBA00005750"/>
    </source>
</evidence>
<dbReference type="AlphaFoldDB" id="A0A0K9F515"/>
<evidence type="ECO:0000256" key="2">
    <source>
        <dbReference type="ARBA" id="ARBA00022801"/>
    </source>
</evidence>
<dbReference type="InterPro" id="IPR016667">
    <property type="entry name" value="Caps_polysacc_synth_CpsB/CapC"/>
</dbReference>
<sequence length="254" mass="28797">MVDMHAHILYGVDDGPKTEEESLKMLEQAKNEGITEIISTSHAMHPRHHVSYMSVDTGILHLRKLLVQNDLQIKLHTGHEVRLNDQVNTLFHHEKLHTLANSQFVLLELPSSTVPLYTKDIIIALKTAGYTPIIAHPERNLGIAQNPLKLVPLIQQGALTQVTAGSLSGHFGKSVQQLALNLVQANYVHTYGSDAHDVKTRPFLFKAGLHYLEKQKEFSAIDRLLENNVRIVRNRPIPQLELDEICVKKWWKIF</sequence>
<dbReference type="EC" id="3.1.3.48" evidence="5"/>
<dbReference type="RefSeq" id="WP_049668516.1">
    <property type="nucleotide sequence ID" value="NZ_LFXJ01000010.1"/>
</dbReference>
<protein>
    <recommendedName>
        <fullName evidence="5">Tyrosine-protein phosphatase</fullName>
        <ecNumber evidence="5">3.1.3.48</ecNumber>
    </recommendedName>
</protein>
<dbReference type="GO" id="GO:0030145">
    <property type="term" value="F:manganese ion binding"/>
    <property type="evidence" value="ECO:0007669"/>
    <property type="project" value="UniProtKB-UniRule"/>
</dbReference>
<comment type="catalytic activity">
    <reaction evidence="4 5">
        <text>O-phospho-L-tyrosyl-[protein] + H2O = L-tyrosyl-[protein] + phosphate</text>
        <dbReference type="Rhea" id="RHEA:10684"/>
        <dbReference type="Rhea" id="RHEA-COMP:10136"/>
        <dbReference type="Rhea" id="RHEA-COMP:20101"/>
        <dbReference type="ChEBI" id="CHEBI:15377"/>
        <dbReference type="ChEBI" id="CHEBI:43474"/>
        <dbReference type="ChEBI" id="CHEBI:46858"/>
        <dbReference type="ChEBI" id="CHEBI:61978"/>
        <dbReference type="EC" id="3.1.3.48"/>
    </reaction>
</comment>
<evidence type="ECO:0000256" key="3">
    <source>
        <dbReference type="ARBA" id="ARBA00022912"/>
    </source>
</evidence>
<dbReference type="Proteomes" id="UP000037326">
    <property type="component" value="Unassembled WGS sequence"/>
</dbReference>
<dbReference type="Gene3D" id="3.20.20.140">
    <property type="entry name" value="Metal-dependent hydrolases"/>
    <property type="match status" value="1"/>
</dbReference>
<gene>
    <name evidence="6" type="ORF">ACZ11_21225</name>
</gene>
<dbReference type="OrthoDB" id="9788539at2"/>